<dbReference type="InterPro" id="IPR033424">
    <property type="entry name" value="MASE4"/>
</dbReference>
<dbReference type="GO" id="GO:0052621">
    <property type="term" value="F:diguanylate cyclase activity"/>
    <property type="evidence" value="ECO:0007669"/>
    <property type="project" value="UniProtKB-EC"/>
</dbReference>
<dbReference type="Gene3D" id="3.30.70.270">
    <property type="match status" value="1"/>
</dbReference>
<accession>A0ABW5DQ39</accession>
<dbReference type="RefSeq" id="WP_379875542.1">
    <property type="nucleotide sequence ID" value="NZ_JBHUIP010000004.1"/>
</dbReference>
<dbReference type="InterPro" id="IPR043128">
    <property type="entry name" value="Rev_trsase/Diguanyl_cyclase"/>
</dbReference>
<dbReference type="EMBL" id="JBHUIP010000004">
    <property type="protein sequence ID" value="MFD2262584.1"/>
    <property type="molecule type" value="Genomic_DNA"/>
</dbReference>
<evidence type="ECO:0000256" key="3">
    <source>
        <dbReference type="SAM" id="Phobius"/>
    </source>
</evidence>
<dbReference type="Pfam" id="PF00990">
    <property type="entry name" value="GGDEF"/>
    <property type="match status" value="1"/>
</dbReference>
<feature type="transmembrane region" description="Helical" evidence="3">
    <location>
        <begin position="77"/>
        <end position="96"/>
    </location>
</feature>
<keyword evidence="3" id="KW-1133">Transmembrane helix</keyword>
<dbReference type="SUPFAM" id="SSF55073">
    <property type="entry name" value="Nucleotide cyclase"/>
    <property type="match status" value="1"/>
</dbReference>
<dbReference type="SMART" id="SM00267">
    <property type="entry name" value="GGDEF"/>
    <property type="match status" value="1"/>
</dbReference>
<feature type="transmembrane region" description="Helical" evidence="3">
    <location>
        <begin position="194"/>
        <end position="213"/>
    </location>
</feature>
<dbReference type="InterPro" id="IPR000160">
    <property type="entry name" value="GGDEF_dom"/>
</dbReference>
<gene>
    <name evidence="5" type="ORF">ACFSM5_06765</name>
</gene>
<protein>
    <recommendedName>
        <fullName evidence="1">diguanylate cyclase</fullName>
        <ecNumber evidence="1">2.7.7.65</ecNumber>
    </recommendedName>
</protein>
<keyword evidence="3" id="KW-0812">Transmembrane</keyword>
<keyword evidence="5" id="KW-0808">Transferase</keyword>
<evidence type="ECO:0000256" key="2">
    <source>
        <dbReference type="ARBA" id="ARBA00034247"/>
    </source>
</evidence>
<feature type="transmembrane region" description="Helical" evidence="3">
    <location>
        <begin position="247"/>
        <end position="269"/>
    </location>
</feature>
<feature type="domain" description="GGDEF" evidence="4">
    <location>
        <begin position="319"/>
        <end position="457"/>
    </location>
</feature>
<keyword evidence="5" id="KW-0548">Nucleotidyltransferase</keyword>
<feature type="transmembrane region" description="Helical" evidence="3">
    <location>
        <begin position="148"/>
        <end position="174"/>
    </location>
</feature>
<evidence type="ECO:0000313" key="5">
    <source>
        <dbReference type="EMBL" id="MFD2262584.1"/>
    </source>
</evidence>
<comment type="catalytic activity">
    <reaction evidence="2">
        <text>2 GTP = 3',3'-c-di-GMP + 2 diphosphate</text>
        <dbReference type="Rhea" id="RHEA:24898"/>
        <dbReference type="ChEBI" id="CHEBI:33019"/>
        <dbReference type="ChEBI" id="CHEBI:37565"/>
        <dbReference type="ChEBI" id="CHEBI:58805"/>
        <dbReference type="EC" id="2.7.7.65"/>
    </reaction>
</comment>
<evidence type="ECO:0000256" key="1">
    <source>
        <dbReference type="ARBA" id="ARBA00012528"/>
    </source>
</evidence>
<proteinExistence type="predicted"/>
<dbReference type="PROSITE" id="PS50887">
    <property type="entry name" value="GGDEF"/>
    <property type="match status" value="1"/>
</dbReference>
<dbReference type="Proteomes" id="UP001597295">
    <property type="component" value="Unassembled WGS sequence"/>
</dbReference>
<feature type="transmembrane region" description="Helical" evidence="3">
    <location>
        <begin position="43"/>
        <end position="65"/>
    </location>
</feature>
<dbReference type="EC" id="2.7.7.65" evidence="1"/>
<dbReference type="PANTHER" id="PTHR45138:SF9">
    <property type="entry name" value="DIGUANYLATE CYCLASE DGCM-RELATED"/>
    <property type="match status" value="1"/>
</dbReference>
<sequence>MAISFTTEPASRLQKRLIVGLSVILCGLAISAGFNAAMPLAPVPAFLPAYAMAVIITDLLTAYLMASQYRILRRPSLLVLASAYLYSGLIVIPQMLVFPGVFSPTGMLGAGAQSAVWLWVMWHGGFPILVSLYLLADGYERPVERPTASPGLIGLMVAVSVALVLAATLAATIGHDRLPQLIVTNSYLSLANSLWGQGVLVANAIAFIAVLGLTRCRTVGQLGLAFAILASLVDAALTLAGGARFSLGWYVARMCTILASGSVLAVFIYEMTSLYACCLTLNSALERMAFVDALTGIANRRQFDQRLEAEWNRAYRDGRPLALILLDIDHFKRFNDRYGHPAGDECLRRVAWAINSCTRRPGDLAARYGGEEFAVILPNSDLPGAMAIAEKISQAVRAMGLKHENGTSAGIVTVSAGVASLRPSGVGATIAGLKSMADAALYDAKEHGRDRVEASTANAA</sequence>
<dbReference type="CDD" id="cd01949">
    <property type="entry name" value="GGDEF"/>
    <property type="match status" value="1"/>
</dbReference>
<dbReference type="NCBIfam" id="TIGR00254">
    <property type="entry name" value="GGDEF"/>
    <property type="match status" value="1"/>
</dbReference>
<dbReference type="Pfam" id="PF17158">
    <property type="entry name" value="MASE4"/>
    <property type="match status" value="1"/>
</dbReference>
<evidence type="ECO:0000259" key="4">
    <source>
        <dbReference type="PROSITE" id="PS50887"/>
    </source>
</evidence>
<dbReference type="PANTHER" id="PTHR45138">
    <property type="entry name" value="REGULATORY COMPONENTS OF SENSORY TRANSDUCTION SYSTEM"/>
    <property type="match status" value="1"/>
</dbReference>
<evidence type="ECO:0000313" key="6">
    <source>
        <dbReference type="Proteomes" id="UP001597295"/>
    </source>
</evidence>
<comment type="caution">
    <text evidence="5">The sequence shown here is derived from an EMBL/GenBank/DDBJ whole genome shotgun (WGS) entry which is preliminary data.</text>
</comment>
<organism evidence="5 6">
    <name type="scientific">Lacibacterium aquatile</name>
    <dbReference type="NCBI Taxonomy" id="1168082"/>
    <lineage>
        <taxon>Bacteria</taxon>
        <taxon>Pseudomonadati</taxon>
        <taxon>Pseudomonadota</taxon>
        <taxon>Alphaproteobacteria</taxon>
        <taxon>Rhodospirillales</taxon>
        <taxon>Rhodospirillaceae</taxon>
    </lineage>
</organism>
<dbReference type="InterPro" id="IPR029787">
    <property type="entry name" value="Nucleotide_cyclase"/>
</dbReference>
<dbReference type="InterPro" id="IPR050469">
    <property type="entry name" value="Diguanylate_Cyclase"/>
</dbReference>
<feature type="transmembrane region" description="Helical" evidence="3">
    <location>
        <begin position="116"/>
        <end position="136"/>
    </location>
</feature>
<name>A0ABW5DQ39_9PROT</name>
<keyword evidence="6" id="KW-1185">Reference proteome</keyword>
<keyword evidence="3" id="KW-0472">Membrane</keyword>
<feature type="transmembrane region" description="Helical" evidence="3">
    <location>
        <begin position="17"/>
        <end position="37"/>
    </location>
</feature>
<reference evidence="6" key="1">
    <citation type="journal article" date="2019" name="Int. J. Syst. Evol. Microbiol.">
        <title>The Global Catalogue of Microorganisms (GCM) 10K type strain sequencing project: providing services to taxonomists for standard genome sequencing and annotation.</title>
        <authorList>
            <consortium name="The Broad Institute Genomics Platform"/>
            <consortium name="The Broad Institute Genome Sequencing Center for Infectious Disease"/>
            <person name="Wu L."/>
            <person name="Ma J."/>
        </authorList>
    </citation>
    <scope>NUCLEOTIDE SEQUENCE [LARGE SCALE GENOMIC DNA]</scope>
    <source>
        <strain evidence="6">CGMCC 1.19062</strain>
    </source>
</reference>
<feature type="transmembrane region" description="Helical" evidence="3">
    <location>
        <begin position="222"/>
        <end position="241"/>
    </location>
</feature>